<reference evidence="1 2" key="2">
    <citation type="journal article" date="2022" name="Mol. Ecol. Resour.">
        <title>The genomes of chicory, endive, great burdock and yacon provide insights into Asteraceae paleo-polyploidization history and plant inulin production.</title>
        <authorList>
            <person name="Fan W."/>
            <person name="Wang S."/>
            <person name="Wang H."/>
            <person name="Wang A."/>
            <person name="Jiang F."/>
            <person name="Liu H."/>
            <person name="Zhao H."/>
            <person name="Xu D."/>
            <person name="Zhang Y."/>
        </authorList>
    </citation>
    <scope>NUCLEOTIDE SEQUENCE [LARGE SCALE GENOMIC DNA]</scope>
    <source>
        <strain evidence="2">cv. Punajuju</strain>
        <tissue evidence="1">Leaves</tissue>
    </source>
</reference>
<accession>A0ACB8ZNH8</accession>
<name>A0ACB8ZNH8_CICIN</name>
<sequence>MPDVARGFVSVENRQTAKREHLLEGNHWIHKETSYGNVPDWRPEFNHQNEVRFHINLQLLYSYCLVIDHKQVFYGTLIAIVLGTQLCSELYLNTKSSKSNDCEKEGWQENLSKTYPYCDDHDHLEKRECVGHTHGDHESSPCMVKRCTIRALLTSTDELPNSYHRPTRKLVELTGPIVLIGVVVTTAVVTLGVFVLVLICCLGRDALKPAAKQQKEDNKQEKDKLVVNLSPKASKDELGHIRVSHLICPSQRIMSEVTVRPPKTNDLVDTHGALPLPPGKTSYRGPGKACRRLPGQASFRSQAPPPPPPPPPPQLPFDPPAVSTPPGREAPPSPPRVPTAPKPPPPPPPGGRPAPPPNPSSIKKRVSGKQTQTNATEENKEDGDSDSPKAKLKPFFWDKVNAVQGRSMVWHHLKDGSFKLNEETMVNLFGYVAAQNKKERGKMDSNLHPQPKLIQIIDVKKSQNLAILLKALNVTTEQVCDAVKKGTQLPVELIATLLRMAPNQEEELKLRLYDGDINQLGLSERFLKELVEIPFAFKRLEALLFMGALHEDYHMAKESFAILEVACDKLMSSRLFLRLLEAVLKTGNRMNDGTYRGGAQAFKLDTLLKLSDVKGTDGKTTLLSFMIQEIIRYEGIKVARTRGLDPTEQTPEYLKKLGMEVVSKLSEELNDVKRAALVDGDNLTSTVSKLGNMMKRTKEFMRAEMTSADGATEFNNALTRFLEYAEADITWMIEEEKRIMALVKTTGNYFHGQSGKDEGLRLFSIVRDFLKLLDTTCNEVRNTLALQARMEARRLPASDENGKKQKQFWRSTRNRIMIMKDAVKFILDALYDDDETPRAPKEPSDLPVTCQPGEIPTPPALPSVGDKLVRLAMKNQNIDESDSDSGDWSSDDDETSPNQNLTELSSQRVDDPDADDWNLNDDETGQPELPDFEETSRQSISDVDNEPLLPVKRMDDSDADGWRSDDDGTRLSVKEEQRTPESPFEELSQRYSDAIDRVLDDSDSNGRSSDDKLLTF</sequence>
<proteinExistence type="predicted"/>
<reference evidence="2" key="1">
    <citation type="journal article" date="2022" name="Mol. Ecol. Resour.">
        <title>The genomes of chicory, endive, great burdock and yacon provide insights into Asteraceae palaeo-polyploidization history and plant inulin production.</title>
        <authorList>
            <person name="Fan W."/>
            <person name="Wang S."/>
            <person name="Wang H."/>
            <person name="Wang A."/>
            <person name="Jiang F."/>
            <person name="Liu H."/>
            <person name="Zhao H."/>
            <person name="Xu D."/>
            <person name="Zhang Y."/>
        </authorList>
    </citation>
    <scope>NUCLEOTIDE SEQUENCE [LARGE SCALE GENOMIC DNA]</scope>
    <source>
        <strain evidence="2">cv. Punajuju</strain>
    </source>
</reference>
<gene>
    <name evidence="1" type="ORF">L2E82_42619</name>
</gene>
<comment type="caution">
    <text evidence="1">The sequence shown here is derived from an EMBL/GenBank/DDBJ whole genome shotgun (WGS) entry which is preliminary data.</text>
</comment>
<dbReference type="EMBL" id="CM042016">
    <property type="protein sequence ID" value="KAI3698793.1"/>
    <property type="molecule type" value="Genomic_DNA"/>
</dbReference>
<evidence type="ECO:0000313" key="2">
    <source>
        <dbReference type="Proteomes" id="UP001055811"/>
    </source>
</evidence>
<organism evidence="1 2">
    <name type="scientific">Cichorium intybus</name>
    <name type="common">Chicory</name>
    <dbReference type="NCBI Taxonomy" id="13427"/>
    <lineage>
        <taxon>Eukaryota</taxon>
        <taxon>Viridiplantae</taxon>
        <taxon>Streptophyta</taxon>
        <taxon>Embryophyta</taxon>
        <taxon>Tracheophyta</taxon>
        <taxon>Spermatophyta</taxon>
        <taxon>Magnoliopsida</taxon>
        <taxon>eudicotyledons</taxon>
        <taxon>Gunneridae</taxon>
        <taxon>Pentapetalae</taxon>
        <taxon>asterids</taxon>
        <taxon>campanulids</taxon>
        <taxon>Asterales</taxon>
        <taxon>Asteraceae</taxon>
        <taxon>Cichorioideae</taxon>
        <taxon>Cichorieae</taxon>
        <taxon>Cichoriinae</taxon>
        <taxon>Cichorium</taxon>
    </lineage>
</organism>
<dbReference type="Proteomes" id="UP001055811">
    <property type="component" value="Linkage Group LG08"/>
</dbReference>
<protein>
    <submittedName>
        <fullName evidence="1">Uncharacterized protein</fullName>
    </submittedName>
</protein>
<evidence type="ECO:0000313" key="1">
    <source>
        <dbReference type="EMBL" id="KAI3698793.1"/>
    </source>
</evidence>
<keyword evidence="2" id="KW-1185">Reference proteome</keyword>